<evidence type="ECO:0000256" key="4">
    <source>
        <dbReference type="ARBA" id="ARBA00022989"/>
    </source>
</evidence>
<dbReference type="Proteomes" id="UP000244870">
    <property type="component" value="Chromosome"/>
</dbReference>
<feature type="transmembrane region" description="Helical" evidence="6">
    <location>
        <begin position="94"/>
        <end position="116"/>
    </location>
</feature>
<feature type="transmembrane region" description="Helical" evidence="6">
    <location>
        <begin position="308"/>
        <end position="329"/>
    </location>
</feature>
<feature type="transmembrane region" description="Helical" evidence="6">
    <location>
        <begin position="469"/>
        <end position="491"/>
    </location>
</feature>
<dbReference type="GO" id="GO:0005886">
    <property type="term" value="C:plasma membrane"/>
    <property type="evidence" value="ECO:0007669"/>
    <property type="project" value="UniProtKB-SubCell"/>
</dbReference>
<dbReference type="EMBL" id="CP020928">
    <property type="protein sequence ID" value="AWF95444.1"/>
    <property type="molecule type" value="Genomic_DNA"/>
</dbReference>
<evidence type="ECO:0000256" key="5">
    <source>
        <dbReference type="ARBA" id="ARBA00023136"/>
    </source>
</evidence>
<evidence type="ECO:0000256" key="3">
    <source>
        <dbReference type="ARBA" id="ARBA00022692"/>
    </source>
</evidence>
<dbReference type="InterPro" id="IPR050833">
    <property type="entry name" value="Poly_Biosynth_Transport"/>
</dbReference>
<feature type="transmembrane region" description="Helical" evidence="6">
    <location>
        <begin position="164"/>
        <end position="181"/>
    </location>
</feature>
<sequence>MAMMNHATATVKNTVVATGTQLMTLASQFTMQIVFVQTMSANYLGANGLFNNLMNILSFAELGIGAAITFSLYRPLANRDMELVDALLTCYRRLYGGIGFTILLLGLLLAAGLPFFVKPGLTIPHIQFMFYLYVIGTALSYFFSYARSLFIADQRAYVNNINQVGCRFIQNIVQIVVLVVWQNYVAFLMLHIGGTLLANLLINWRAKQQYPMLTWRSSQRIPETIKQKLRENVLGNISAKVGVIVVNGTDNLLISKYLGLSVLGAYTNYALIVQGLSSLVGQVMAAIVGVFGHIGVTESVAQQQVAYYRNLCLIALVSTVLAGGCFAVMQDFIRLVFGPAYVLADFTVFLIVINLGFTMLRQANLSFAAALGLFWTMRYKSLIEAGVNLGTSLWLITQNDLGINAVLLGNIISNLVVNFWWEPWLVFKHGFQQSAKCPLIKFTAYHVSLAGLVGAHYVCHGWIPQMGWLGLIFTGMGSVVGYSIVFILAFSCQIETRDLCKIMWRQMTGRKYLR</sequence>
<feature type="transmembrane region" description="Helical" evidence="6">
    <location>
        <begin position="128"/>
        <end position="152"/>
    </location>
</feature>
<feature type="transmembrane region" description="Helical" evidence="6">
    <location>
        <begin position="187"/>
        <end position="206"/>
    </location>
</feature>
<feature type="transmembrane region" description="Helical" evidence="6">
    <location>
        <begin position="442"/>
        <end position="463"/>
    </location>
</feature>
<name>A0A2S1KR49_9LACO</name>
<evidence type="ECO:0000313" key="7">
    <source>
        <dbReference type="EMBL" id="AWF95444.1"/>
    </source>
</evidence>
<feature type="transmembrane region" description="Helical" evidence="6">
    <location>
        <begin position="335"/>
        <end position="357"/>
    </location>
</feature>
<keyword evidence="3 6" id="KW-0812">Transmembrane</keyword>
<proteinExistence type="predicted"/>
<feature type="transmembrane region" description="Helical" evidence="6">
    <location>
        <begin position="53"/>
        <end position="73"/>
    </location>
</feature>
<evidence type="ECO:0000313" key="8">
    <source>
        <dbReference type="Proteomes" id="UP000244870"/>
    </source>
</evidence>
<evidence type="ECO:0000256" key="6">
    <source>
        <dbReference type="SAM" id="Phobius"/>
    </source>
</evidence>
<accession>A0A2S1KR49</accession>
<organism evidence="7 8">
    <name type="scientific">Weissella cibaria</name>
    <dbReference type="NCBI Taxonomy" id="137591"/>
    <lineage>
        <taxon>Bacteria</taxon>
        <taxon>Bacillati</taxon>
        <taxon>Bacillota</taxon>
        <taxon>Bacilli</taxon>
        <taxon>Lactobacillales</taxon>
        <taxon>Lactobacillaceae</taxon>
        <taxon>Weissella</taxon>
    </lineage>
</organism>
<feature type="transmembrane region" description="Helical" evidence="6">
    <location>
        <begin position="279"/>
        <end position="296"/>
    </location>
</feature>
<keyword evidence="2" id="KW-1003">Cell membrane</keyword>
<gene>
    <name evidence="7" type="ORF">B6254_1038</name>
</gene>
<comment type="subcellular location">
    <subcellularLocation>
        <location evidence="1">Cell membrane</location>
        <topology evidence="1">Multi-pass membrane protein</topology>
    </subcellularLocation>
</comment>
<keyword evidence="5 6" id="KW-0472">Membrane</keyword>
<feature type="transmembrane region" description="Helical" evidence="6">
    <location>
        <begin position="401"/>
        <end position="421"/>
    </location>
</feature>
<protein>
    <submittedName>
        <fullName evidence="7">Uncharacterized protein</fullName>
    </submittedName>
</protein>
<dbReference type="AlphaFoldDB" id="A0A2S1KR49"/>
<reference evidence="7 8" key="1">
    <citation type="submission" date="2017-04" db="EMBL/GenBank/DDBJ databases">
        <title>Weissella cibaria strain m2 complete genome.</title>
        <authorList>
            <person name="Pan Q."/>
            <person name="Tan M."/>
            <person name="Yao F."/>
            <person name="Su S."/>
        </authorList>
    </citation>
    <scope>NUCLEOTIDE SEQUENCE [LARGE SCALE GENOMIC DNA]</scope>
    <source>
        <strain evidence="7 8">M2</strain>
    </source>
</reference>
<evidence type="ECO:0000256" key="1">
    <source>
        <dbReference type="ARBA" id="ARBA00004651"/>
    </source>
</evidence>
<dbReference type="PANTHER" id="PTHR30250:SF26">
    <property type="entry name" value="PSMA PROTEIN"/>
    <property type="match status" value="1"/>
</dbReference>
<keyword evidence="4 6" id="KW-1133">Transmembrane helix</keyword>
<dbReference type="PANTHER" id="PTHR30250">
    <property type="entry name" value="PST FAMILY PREDICTED COLANIC ACID TRANSPORTER"/>
    <property type="match status" value="1"/>
</dbReference>
<evidence type="ECO:0000256" key="2">
    <source>
        <dbReference type="ARBA" id="ARBA00022475"/>
    </source>
</evidence>